<evidence type="ECO:0000313" key="2">
    <source>
        <dbReference type="Proteomes" id="UP000703893"/>
    </source>
</evidence>
<reference evidence="1 2" key="1">
    <citation type="submission" date="2019-03" db="EMBL/GenBank/DDBJ databases">
        <title>Lake Tanganyika Metagenome-Assembled Genomes (MAGs).</title>
        <authorList>
            <person name="Tran P."/>
        </authorList>
    </citation>
    <scope>NUCLEOTIDE SEQUENCE [LARGE SCALE GENOMIC DNA]</scope>
    <source>
        <strain evidence="1">K_DeepCast_65m_m2_236</strain>
    </source>
</reference>
<evidence type="ECO:0000313" key="1">
    <source>
        <dbReference type="EMBL" id="MBM3275625.1"/>
    </source>
</evidence>
<dbReference type="EMBL" id="VGJX01000656">
    <property type="protein sequence ID" value="MBM3275625.1"/>
    <property type="molecule type" value="Genomic_DNA"/>
</dbReference>
<protein>
    <submittedName>
        <fullName evidence="1">Uncharacterized protein</fullName>
    </submittedName>
</protein>
<comment type="caution">
    <text evidence="1">The sequence shown here is derived from an EMBL/GenBank/DDBJ whole genome shotgun (WGS) entry which is preliminary data.</text>
</comment>
<proteinExistence type="predicted"/>
<organism evidence="1 2">
    <name type="scientific">Candidatus Tanganyikabacteria bacterium</name>
    <dbReference type="NCBI Taxonomy" id="2961651"/>
    <lineage>
        <taxon>Bacteria</taxon>
        <taxon>Bacillati</taxon>
        <taxon>Candidatus Sericytochromatia</taxon>
        <taxon>Candidatus Tanganyikabacteria</taxon>
    </lineage>
</organism>
<name>A0A937X7K9_9BACT</name>
<dbReference type="Proteomes" id="UP000703893">
    <property type="component" value="Unassembled WGS sequence"/>
</dbReference>
<dbReference type="PROSITE" id="PS51257">
    <property type="entry name" value="PROKAR_LIPOPROTEIN"/>
    <property type="match status" value="1"/>
</dbReference>
<sequence length="147" mass="16064">MSRISQFLAISALVALGSGCQLRGESHDGAERHPDGPSIAFSQVSLAEFSGADKLWQMHASRVRYVGTVAHLEGVTFRHFRDGLPDEVATAKTATFDTTTRDVQLRGPVIVKGRPGEARFDQITWRAAERKLTAGSLDARFQVARGR</sequence>
<accession>A0A937X7K9</accession>
<dbReference type="AlphaFoldDB" id="A0A937X7K9"/>
<gene>
    <name evidence="1" type="ORF">FJZ00_10755</name>
</gene>